<organism evidence="1 2">
    <name type="scientific">Diphasiastrum complanatum</name>
    <name type="common">Issler's clubmoss</name>
    <name type="synonym">Lycopodium complanatum</name>
    <dbReference type="NCBI Taxonomy" id="34168"/>
    <lineage>
        <taxon>Eukaryota</taxon>
        <taxon>Viridiplantae</taxon>
        <taxon>Streptophyta</taxon>
        <taxon>Embryophyta</taxon>
        <taxon>Tracheophyta</taxon>
        <taxon>Lycopodiopsida</taxon>
        <taxon>Lycopodiales</taxon>
        <taxon>Lycopodiaceae</taxon>
        <taxon>Lycopodioideae</taxon>
        <taxon>Diphasiastrum</taxon>
    </lineage>
</organism>
<comment type="caution">
    <text evidence="1">The sequence shown here is derived from an EMBL/GenBank/DDBJ whole genome shotgun (WGS) entry which is preliminary data.</text>
</comment>
<reference evidence="2" key="1">
    <citation type="journal article" date="2024" name="Proc. Natl. Acad. Sci. U.S.A.">
        <title>Extraordinary preservation of gene collinearity over three hundred million years revealed in homosporous lycophytes.</title>
        <authorList>
            <person name="Li C."/>
            <person name="Wickell D."/>
            <person name="Kuo L.Y."/>
            <person name="Chen X."/>
            <person name="Nie B."/>
            <person name="Liao X."/>
            <person name="Peng D."/>
            <person name="Ji J."/>
            <person name="Jenkins J."/>
            <person name="Williams M."/>
            <person name="Shu S."/>
            <person name="Plott C."/>
            <person name="Barry K."/>
            <person name="Rajasekar S."/>
            <person name="Grimwood J."/>
            <person name="Han X."/>
            <person name="Sun S."/>
            <person name="Hou Z."/>
            <person name="He W."/>
            <person name="Dai G."/>
            <person name="Sun C."/>
            <person name="Schmutz J."/>
            <person name="Leebens-Mack J.H."/>
            <person name="Li F.W."/>
            <person name="Wang L."/>
        </authorList>
    </citation>
    <scope>NUCLEOTIDE SEQUENCE [LARGE SCALE GENOMIC DNA]</scope>
    <source>
        <strain evidence="2">cv. PW_Plant_1</strain>
    </source>
</reference>
<evidence type="ECO:0000313" key="1">
    <source>
        <dbReference type="EMBL" id="KAJ7524522.1"/>
    </source>
</evidence>
<dbReference type="Proteomes" id="UP001162992">
    <property type="component" value="Chromosome 17"/>
</dbReference>
<evidence type="ECO:0000313" key="2">
    <source>
        <dbReference type="Proteomes" id="UP001162992"/>
    </source>
</evidence>
<gene>
    <name evidence="1" type="ORF">O6H91_17G009600</name>
</gene>
<accession>A0ACC2B521</accession>
<dbReference type="EMBL" id="CM055108">
    <property type="protein sequence ID" value="KAJ7524522.1"/>
    <property type="molecule type" value="Genomic_DNA"/>
</dbReference>
<protein>
    <submittedName>
        <fullName evidence="1">Uncharacterized protein</fullName>
    </submittedName>
</protein>
<keyword evidence="2" id="KW-1185">Reference proteome</keyword>
<proteinExistence type="predicted"/>
<sequence>MHKSLEARVFEALQGFTCFWSALSHESQLSNSVLSRDSHAFGTCIIEHVWSNLLSRPTQLSTRRGEHETLFFWFSQVFSYEKRAFDDEERPFSNDGTGL</sequence>
<name>A0ACC2B521_DIPCM</name>